<dbReference type="Proteomes" id="UP000478052">
    <property type="component" value="Unassembled WGS sequence"/>
</dbReference>
<keyword evidence="2" id="KW-1185">Reference proteome</keyword>
<comment type="caution">
    <text evidence="1">The sequence shown here is derived from an EMBL/GenBank/DDBJ whole genome shotgun (WGS) entry which is preliminary data.</text>
</comment>
<sequence length="216" mass="24230">MSRFKITIIGIKNRPLKAKKPLKQTLLTSPYQIATRCLENVDILDTRNTTEQTNQISPSTYHQFSSLRRILLTIPKADTSYWVVISNVHPTTDISSIKDELTPKGFAARNIPNIQSRQSKSPLLFSSSLSENLSQCHIYVRIVTTTKLITTAILVASAAAKVISLNFEKSKDTLASFAHFREAHPANYKGCIKHKTLLRQETPNSRTTPYSTTIIT</sequence>
<feature type="non-terminal residue" evidence="1">
    <location>
        <position position="216"/>
    </location>
</feature>
<protein>
    <submittedName>
        <fullName evidence="1">PRE C2HC domain-containing protein</fullName>
    </submittedName>
</protein>
<accession>A0A6G0Z366</accession>
<evidence type="ECO:0000313" key="2">
    <source>
        <dbReference type="Proteomes" id="UP000478052"/>
    </source>
</evidence>
<organism evidence="1 2">
    <name type="scientific">Aphis craccivora</name>
    <name type="common">Cowpea aphid</name>
    <dbReference type="NCBI Taxonomy" id="307492"/>
    <lineage>
        <taxon>Eukaryota</taxon>
        <taxon>Metazoa</taxon>
        <taxon>Ecdysozoa</taxon>
        <taxon>Arthropoda</taxon>
        <taxon>Hexapoda</taxon>
        <taxon>Insecta</taxon>
        <taxon>Pterygota</taxon>
        <taxon>Neoptera</taxon>
        <taxon>Paraneoptera</taxon>
        <taxon>Hemiptera</taxon>
        <taxon>Sternorrhyncha</taxon>
        <taxon>Aphidomorpha</taxon>
        <taxon>Aphidoidea</taxon>
        <taxon>Aphididae</taxon>
        <taxon>Aphidini</taxon>
        <taxon>Aphis</taxon>
        <taxon>Aphis</taxon>
    </lineage>
</organism>
<reference evidence="1 2" key="1">
    <citation type="submission" date="2019-08" db="EMBL/GenBank/DDBJ databases">
        <title>Whole genome of Aphis craccivora.</title>
        <authorList>
            <person name="Voronova N.V."/>
            <person name="Shulinski R.S."/>
            <person name="Bandarenka Y.V."/>
            <person name="Zhorov D.G."/>
            <person name="Warner D."/>
        </authorList>
    </citation>
    <scope>NUCLEOTIDE SEQUENCE [LARGE SCALE GENOMIC DNA]</scope>
    <source>
        <strain evidence="1">180601</strain>
        <tissue evidence="1">Whole Body</tissue>
    </source>
</reference>
<dbReference type="AlphaFoldDB" id="A0A6G0Z366"/>
<evidence type="ECO:0000313" key="1">
    <source>
        <dbReference type="EMBL" id="KAF0765072.1"/>
    </source>
</evidence>
<gene>
    <name evidence="1" type="ORF">FWK35_00005110</name>
</gene>
<dbReference type="EMBL" id="VUJU01001493">
    <property type="protein sequence ID" value="KAF0765072.1"/>
    <property type="molecule type" value="Genomic_DNA"/>
</dbReference>
<name>A0A6G0Z366_APHCR</name>
<proteinExistence type="predicted"/>